<dbReference type="Proteomes" id="UP000293360">
    <property type="component" value="Unassembled WGS sequence"/>
</dbReference>
<sequence>MEEVRFVMGSDATAERVLEQVKIVRSRTILLLALGIAAAVVQFADFGYCVVKDTYDAYESSSSRAANDIELTTVSHGLSHDLSHDLSQVLENAEAKLENGWPGQEAPSSPTNDAGSPVDIFRRLCRECREIKSALDEIFAKLVPRGKSRVALAASSFVVELKRISRAGEIDRLAERLSQVQQQTMIAILVLLLGEAKDGANTRQFAQQQADIMAKVAQIDEAAPNFRVHKLQKSREGLLRTPLFGILQQDNSIVSRIFPGRWFLLQIFGGKVDLPQPQFGELLAAFRALLSETAETLRLALIIDGLDEFEDDHRTLVGLLREANRKPWVKICTSSRPWNVFKDEYIDNPMLQLEKLTHEDIELYVTKDFSGARVSKNSR</sequence>
<protein>
    <recommendedName>
        <fullName evidence="2">Nephrocystin 3-like N-terminal domain-containing protein</fullName>
    </recommendedName>
</protein>
<feature type="domain" description="Nephrocystin 3-like N-terminal" evidence="2">
    <location>
        <begin position="231"/>
        <end position="336"/>
    </location>
</feature>
<dbReference type="EMBL" id="QJNU01000354">
    <property type="protein sequence ID" value="RYP01598.1"/>
    <property type="molecule type" value="Genomic_DNA"/>
</dbReference>
<dbReference type="InterPro" id="IPR056884">
    <property type="entry name" value="NPHP3-like_N"/>
</dbReference>
<evidence type="ECO:0000256" key="1">
    <source>
        <dbReference type="ARBA" id="ARBA00022737"/>
    </source>
</evidence>
<name>A0A4V1XA64_9PEZI</name>
<dbReference type="Pfam" id="PF24883">
    <property type="entry name" value="NPHP3_N"/>
    <property type="match status" value="1"/>
</dbReference>
<keyword evidence="4" id="KW-1185">Reference proteome</keyword>
<dbReference type="PANTHER" id="PTHR10039:SF5">
    <property type="entry name" value="NACHT DOMAIN-CONTAINING PROTEIN"/>
    <property type="match status" value="1"/>
</dbReference>
<accession>A0A4V1XA64</accession>
<evidence type="ECO:0000313" key="4">
    <source>
        <dbReference type="Proteomes" id="UP000293360"/>
    </source>
</evidence>
<gene>
    <name evidence="3" type="ORF">DL764_006164</name>
</gene>
<comment type="caution">
    <text evidence="3">The sequence shown here is derived from an EMBL/GenBank/DDBJ whole genome shotgun (WGS) entry which is preliminary data.</text>
</comment>
<proteinExistence type="predicted"/>
<reference evidence="3 4" key="1">
    <citation type="submission" date="2018-06" db="EMBL/GenBank/DDBJ databases">
        <title>Complete Genomes of Monosporascus.</title>
        <authorList>
            <person name="Robinson A.J."/>
            <person name="Natvig D.O."/>
        </authorList>
    </citation>
    <scope>NUCLEOTIDE SEQUENCE [LARGE SCALE GENOMIC DNA]</scope>
    <source>
        <strain evidence="3 4">CBS 110550</strain>
    </source>
</reference>
<dbReference type="OrthoDB" id="443402at2759"/>
<keyword evidence="1" id="KW-0677">Repeat</keyword>
<dbReference type="PANTHER" id="PTHR10039">
    <property type="entry name" value="AMELOGENIN"/>
    <property type="match status" value="1"/>
</dbReference>
<evidence type="ECO:0000259" key="2">
    <source>
        <dbReference type="Pfam" id="PF24883"/>
    </source>
</evidence>
<organism evidence="3 4">
    <name type="scientific">Monosporascus ibericus</name>
    <dbReference type="NCBI Taxonomy" id="155417"/>
    <lineage>
        <taxon>Eukaryota</taxon>
        <taxon>Fungi</taxon>
        <taxon>Dikarya</taxon>
        <taxon>Ascomycota</taxon>
        <taxon>Pezizomycotina</taxon>
        <taxon>Sordariomycetes</taxon>
        <taxon>Xylariomycetidae</taxon>
        <taxon>Xylariales</taxon>
        <taxon>Xylariales incertae sedis</taxon>
        <taxon>Monosporascus</taxon>
    </lineage>
</organism>
<evidence type="ECO:0000313" key="3">
    <source>
        <dbReference type="EMBL" id="RYP01598.1"/>
    </source>
</evidence>
<dbReference type="AlphaFoldDB" id="A0A4V1XA64"/>